<organism evidence="2 3">
    <name type="scientific">Olpidium bornovanus</name>
    <dbReference type="NCBI Taxonomy" id="278681"/>
    <lineage>
        <taxon>Eukaryota</taxon>
        <taxon>Fungi</taxon>
        <taxon>Fungi incertae sedis</taxon>
        <taxon>Olpidiomycota</taxon>
        <taxon>Olpidiomycotina</taxon>
        <taxon>Olpidiomycetes</taxon>
        <taxon>Olpidiales</taxon>
        <taxon>Olpidiaceae</taxon>
        <taxon>Olpidium</taxon>
    </lineage>
</organism>
<protein>
    <submittedName>
        <fullName evidence="2">Uncharacterized protein</fullName>
    </submittedName>
</protein>
<sequence>MKTGETAKGRGRKCGGGKVYDNRFFSFVVLLVLLRIALQLAYRKPEKFDLPPELFHFRLPGLRLRSALCPSVGRDRFRDCRGAISAGSVAVIAELLPADPAQGAIARRPGRTVGAGRGHGREGPQGATALEECAAHAPERGAWKASGEVWPAKKVGTGAQGFLVRVA</sequence>
<dbReference type="EMBL" id="JAEFCI010012096">
    <property type="protein sequence ID" value="KAG5456212.1"/>
    <property type="molecule type" value="Genomic_DNA"/>
</dbReference>
<keyword evidence="3" id="KW-1185">Reference proteome</keyword>
<evidence type="ECO:0000256" key="1">
    <source>
        <dbReference type="SAM" id="Phobius"/>
    </source>
</evidence>
<dbReference type="Proteomes" id="UP000673691">
    <property type="component" value="Unassembled WGS sequence"/>
</dbReference>
<name>A0A8H7ZNM3_9FUNG</name>
<reference evidence="2 3" key="1">
    <citation type="journal article" name="Sci. Rep.">
        <title>Genome-scale phylogenetic analyses confirm Olpidium as the closest living zoosporic fungus to the non-flagellated, terrestrial fungi.</title>
        <authorList>
            <person name="Chang Y."/>
            <person name="Rochon D."/>
            <person name="Sekimoto S."/>
            <person name="Wang Y."/>
            <person name="Chovatia M."/>
            <person name="Sandor L."/>
            <person name="Salamov A."/>
            <person name="Grigoriev I.V."/>
            <person name="Stajich J.E."/>
            <person name="Spatafora J.W."/>
        </authorList>
    </citation>
    <scope>NUCLEOTIDE SEQUENCE [LARGE SCALE GENOMIC DNA]</scope>
    <source>
        <strain evidence="2">S191</strain>
    </source>
</reference>
<comment type="caution">
    <text evidence="2">The sequence shown here is derived from an EMBL/GenBank/DDBJ whole genome shotgun (WGS) entry which is preliminary data.</text>
</comment>
<feature type="transmembrane region" description="Helical" evidence="1">
    <location>
        <begin position="24"/>
        <end position="42"/>
    </location>
</feature>
<evidence type="ECO:0000313" key="2">
    <source>
        <dbReference type="EMBL" id="KAG5456212.1"/>
    </source>
</evidence>
<keyword evidence="1" id="KW-1133">Transmembrane helix</keyword>
<gene>
    <name evidence="2" type="ORF">BJ554DRAFT_4106</name>
</gene>
<keyword evidence="1" id="KW-0812">Transmembrane</keyword>
<keyword evidence="1" id="KW-0472">Membrane</keyword>
<accession>A0A8H7ZNM3</accession>
<proteinExistence type="predicted"/>
<dbReference type="AlphaFoldDB" id="A0A8H7ZNM3"/>
<evidence type="ECO:0000313" key="3">
    <source>
        <dbReference type="Proteomes" id="UP000673691"/>
    </source>
</evidence>